<feature type="domain" description="WDR59/RTC1-like RING zinc finger" evidence="3">
    <location>
        <begin position="25"/>
        <end position="71"/>
    </location>
</feature>
<evidence type="ECO:0000313" key="5">
    <source>
        <dbReference type="Proteomes" id="UP000276133"/>
    </source>
</evidence>
<dbReference type="Proteomes" id="UP000276133">
    <property type="component" value="Unassembled WGS sequence"/>
</dbReference>
<dbReference type="GO" id="GO:0005774">
    <property type="term" value="C:vacuolar membrane"/>
    <property type="evidence" value="ECO:0007669"/>
    <property type="project" value="TreeGrafter"/>
</dbReference>
<reference evidence="4 5" key="1">
    <citation type="journal article" date="2018" name="Sci. Rep.">
        <title>Genomic signatures of local adaptation to the degree of environmental predictability in rotifers.</title>
        <authorList>
            <person name="Franch-Gras L."/>
            <person name="Hahn C."/>
            <person name="Garcia-Roger E.M."/>
            <person name="Carmona M.J."/>
            <person name="Serra M."/>
            <person name="Gomez A."/>
        </authorList>
    </citation>
    <scope>NUCLEOTIDE SEQUENCE [LARGE SCALE GENOMIC DNA]</scope>
    <source>
        <strain evidence="4">HYR1</strain>
    </source>
</reference>
<evidence type="ECO:0000256" key="2">
    <source>
        <dbReference type="ARBA" id="ARBA00022737"/>
    </source>
</evidence>
<dbReference type="EMBL" id="REGN01000786">
    <property type="protein sequence ID" value="RNA39122.1"/>
    <property type="molecule type" value="Genomic_DNA"/>
</dbReference>
<dbReference type="OrthoDB" id="60955at2759"/>
<evidence type="ECO:0000259" key="3">
    <source>
        <dbReference type="Pfam" id="PF17120"/>
    </source>
</evidence>
<proteinExistence type="predicted"/>
<dbReference type="PANTHER" id="PTHR46200">
    <property type="entry name" value="GATOR COMPLEX PROTEIN WDR24"/>
    <property type="match status" value="1"/>
</dbReference>
<dbReference type="InterPro" id="IPR049566">
    <property type="entry name" value="WDR59_RTC1-like_RING_Znf"/>
</dbReference>
<keyword evidence="1" id="KW-0853">WD repeat</keyword>
<name>A0A3M7STV6_BRAPC</name>
<dbReference type="PANTHER" id="PTHR46200:SF1">
    <property type="entry name" value="GATOR COMPLEX PROTEIN WDR24"/>
    <property type="match status" value="1"/>
</dbReference>
<evidence type="ECO:0000313" key="4">
    <source>
        <dbReference type="EMBL" id="RNA39122.1"/>
    </source>
</evidence>
<accession>A0A3M7STV6</accession>
<evidence type="ECO:0000256" key="1">
    <source>
        <dbReference type="ARBA" id="ARBA00022574"/>
    </source>
</evidence>
<keyword evidence="5" id="KW-1185">Reference proteome</keyword>
<protein>
    <submittedName>
        <fullName evidence="4">WD repeat-containing 24</fullName>
    </submittedName>
</protein>
<dbReference type="InterPro" id="IPR037590">
    <property type="entry name" value="WDR24"/>
</dbReference>
<sequence>MCASCKITIKPGTQICKDCKKNAFLCSYCHLPVKRLYAWCNACCHGGHLSHMMKWFEANRKCPTGCGCTCSPNYINMEQNTSN</sequence>
<dbReference type="Pfam" id="PF17120">
    <property type="entry name" value="zf-RING_16"/>
    <property type="match status" value="1"/>
</dbReference>
<gene>
    <name evidence="4" type="ORF">BpHYR1_043271</name>
</gene>
<keyword evidence="2" id="KW-0677">Repeat</keyword>
<dbReference type="STRING" id="10195.A0A3M7STV6"/>
<dbReference type="AlphaFoldDB" id="A0A3M7STV6"/>
<dbReference type="GO" id="GO:0005829">
    <property type="term" value="C:cytosol"/>
    <property type="evidence" value="ECO:0007669"/>
    <property type="project" value="TreeGrafter"/>
</dbReference>
<dbReference type="GO" id="GO:0061700">
    <property type="term" value="C:GATOR2 complex"/>
    <property type="evidence" value="ECO:0007669"/>
    <property type="project" value="TreeGrafter"/>
</dbReference>
<comment type="caution">
    <text evidence="4">The sequence shown here is derived from an EMBL/GenBank/DDBJ whole genome shotgun (WGS) entry which is preliminary data.</text>
</comment>
<dbReference type="GO" id="GO:1904263">
    <property type="term" value="P:positive regulation of TORC1 signaling"/>
    <property type="evidence" value="ECO:0007669"/>
    <property type="project" value="TreeGrafter"/>
</dbReference>
<dbReference type="GO" id="GO:0016239">
    <property type="term" value="P:positive regulation of macroautophagy"/>
    <property type="evidence" value="ECO:0007669"/>
    <property type="project" value="TreeGrafter"/>
</dbReference>
<organism evidence="4 5">
    <name type="scientific">Brachionus plicatilis</name>
    <name type="common">Marine rotifer</name>
    <name type="synonym">Brachionus muelleri</name>
    <dbReference type="NCBI Taxonomy" id="10195"/>
    <lineage>
        <taxon>Eukaryota</taxon>
        <taxon>Metazoa</taxon>
        <taxon>Spiralia</taxon>
        <taxon>Gnathifera</taxon>
        <taxon>Rotifera</taxon>
        <taxon>Eurotatoria</taxon>
        <taxon>Monogononta</taxon>
        <taxon>Pseudotrocha</taxon>
        <taxon>Ploima</taxon>
        <taxon>Brachionidae</taxon>
        <taxon>Brachionus</taxon>
    </lineage>
</organism>